<gene>
    <name evidence="6" type="ORF">EH243_01015</name>
</gene>
<evidence type="ECO:0000313" key="6">
    <source>
        <dbReference type="EMBL" id="RTE67558.1"/>
    </source>
</evidence>
<dbReference type="InterPro" id="IPR005119">
    <property type="entry name" value="LysR_subst-bd"/>
</dbReference>
<dbReference type="InterPro" id="IPR036390">
    <property type="entry name" value="WH_DNA-bd_sf"/>
</dbReference>
<dbReference type="InterPro" id="IPR000847">
    <property type="entry name" value="LysR_HTH_N"/>
</dbReference>
<keyword evidence="7" id="KW-1185">Reference proteome</keyword>
<feature type="domain" description="HTH lysR-type" evidence="5">
    <location>
        <begin position="2"/>
        <end position="59"/>
    </location>
</feature>
<keyword evidence="3" id="KW-0238">DNA-binding</keyword>
<dbReference type="PROSITE" id="PS50931">
    <property type="entry name" value="HTH_LYSR"/>
    <property type="match status" value="1"/>
</dbReference>
<dbReference type="Gene3D" id="1.10.10.10">
    <property type="entry name" value="Winged helix-like DNA-binding domain superfamily/Winged helix DNA-binding domain"/>
    <property type="match status" value="1"/>
</dbReference>
<dbReference type="InterPro" id="IPR036388">
    <property type="entry name" value="WH-like_DNA-bd_sf"/>
</dbReference>
<dbReference type="SUPFAM" id="SSF53850">
    <property type="entry name" value="Periplasmic binding protein-like II"/>
    <property type="match status" value="1"/>
</dbReference>
<comment type="caution">
    <text evidence="6">The sequence shown here is derived from an EMBL/GenBank/DDBJ whole genome shotgun (WGS) entry which is preliminary data.</text>
</comment>
<name>A0A430KVS6_9GAMM</name>
<dbReference type="Pfam" id="PF00126">
    <property type="entry name" value="HTH_1"/>
    <property type="match status" value="1"/>
</dbReference>
<dbReference type="GO" id="GO:0003700">
    <property type="term" value="F:DNA-binding transcription factor activity"/>
    <property type="evidence" value="ECO:0007669"/>
    <property type="project" value="InterPro"/>
</dbReference>
<dbReference type="Gene3D" id="3.40.190.290">
    <property type="match status" value="1"/>
</dbReference>
<evidence type="ECO:0000256" key="2">
    <source>
        <dbReference type="ARBA" id="ARBA00023015"/>
    </source>
</evidence>
<dbReference type="OrthoDB" id="6183733at2"/>
<dbReference type="GO" id="GO:0006351">
    <property type="term" value="P:DNA-templated transcription"/>
    <property type="evidence" value="ECO:0007669"/>
    <property type="project" value="TreeGrafter"/>
</dbReference>
<dbReference type="RefSeq" id="WP_126156769.1">
    <property type="nucleotide sequence ID" value="NZ_RQXW01000001.1"/>
</dbReference>
<comment type="similarity">
    <text evidence="1">Belongs to the LysR transcriptional regulatory family.</text>
</comment>
<dbReference type="Proteomes" id="UP000283087">
    <property type="component" value="Unassembled WGS sequence"/>
</dbReference>
<proteinExistence type="inferred from homology"/>
<evidence type="ECO:0000259" key="5">
    <source>
        <dbReference type="PROSITE" id="PS50931"/>
    </source>
</evidence>
<evidence type="ECO:0000256" key="4">
    <source>
        <dbReference type="ARBA" id="ARBA00023163"/>
    </source>
</evidence>
<dbReference type="SUPFAM" id="SSF46785">
    <property type="entry name" value="Winged helix' DNA-binding domain"/>
    <property type="match status" value="1"/>
</dbReference>
<dbReference type="PANTHER" id="PTHR30537:SF30">
    <property type="entry name" value="TRANSCRIPTIONAL REGULATOR-RELATED"/>
    <property type="match status" value="1"/>
</dbReference>
<accession>A0A430KVS6</accession>
<evidence type="ECO:0000256" key="1">
    <source>
        <dbReference type="ARBA" id="ARBA00009437"/>
    </source>
</evidence>
<dbReference type="GO" id="GO:0043565">
    <property type="term" value="F:sequence-specific DNA binding"/>
    <property type="evidence" value="ECO:0007669"/>
    <property type="project" value="TreeGrafter"/>
</dbReference>
<evidence type="ECO:0000313" key="7">
    <source>
        <dbReference type="Proteomes" id="UP000283087"/>
    </source>
</evidence>
<dbReference type="FunFam" id="1.10.10.10:FF:000001">
    <property type="entry name" value="LysR family transcriptional regulator"/>
    <property type="match status" value="1"/>
</dbReference>
<dbReference type="EMBL" id="RQXW01000001">
    <property type="protein sequence ID" value="RTE67558.1"/>
    <property type="molecule type" value="Genomic_DNA"/>
</dbReference>
<keyword evidence="2" id="KW-0805">Transcription regulation</keyword>
<dbReference type="InterPro" id="IPR058163">
    <property type="entry name" value="LysR-type_TF_proteobact-type"/>
</dbReference>
<dbReference type="PANTHER" id="PTHR30537">
    <property type="entry name" value="HTH-TYPE TRANSCRIPTIONAL REGULATOR"/>
    <property type="match status" value="1"/>
</dbReference>
<keyword evidence="4" id="KW-0804">Transcription</keyword>
<dbReference type="Pfam" id="PF03466">
    <property type="entry name" value="LysR_substrate"/>
    <property type="match status" value="1"/>
</dbReference>
<reference evidence="6 7" key="1">
    <citation type="submission" date="2018-11" db="EMBL/GenBank/DDBJ databases">
        <title>The draft genome sequence of Amphritea opalescens ANRC-JH13T.</title>
        <authorList>
            <person name="Fang Z."/>
            <person name="Zhang Y."/>
            <person name="Han X."/>
        </authorList>
    </citation>
    <scope>NUCLEOTIDE SEQUENCE [LARGE SCALE GENOMIC DNA]</scope>
    <source>
        <strain evidence="6 7">ANRC-JH13</strain>
    </source>
</reference>
<organism evidence="6 7">
    <name type="scientific">Amphritea opalescens</name>
    <dbReference type="NCBI Taxonomy" id="2490544"/>
    <lineage>
        <taxon>Bacteria</taxon>
        <taxon>Pseudomonadati</taxon>
        <taxon>Pseudomonadota</taxon>
        <taxon>Gammaproteobacteria</taxon>
        <taxon>Oceanospirillales</taxon>
        <taxon>Oceanospirillaceae</taxon>
        <taxon>Amphritea</taxon>
    </lineage>
</organism>
<dbReference type="AlphaFoldDB" id="A0A430KVS6"/>
<evidence type="ECO:0000256" key="3">
    <source>
        <dbReference type="ARBA" id="ARBA00023125"/>
    </source>
</evidence>
<protein>
    <submittedName>
        <fullName evidence="6">LysR family transcriptional regulator</fullName>
    </submittedName>
</protein>
<sequence>MIQLRNMSVFAHVVEQGSITAAAEHLQLSKSVISQHLTGLEQALGIALLKRTTRRQSLTVAGKAFYQHCRELNRLADTAWQEAKSTRAEAQGIVRITAPDALMSSLIAPAIARTIRQHPLLNVELLSSDQPLAIVADDIDLAIRVGESSSSTLKQRRLGEFRDVLCAAADIIEQGVNENTLYIANIWQGSAIHHQFLHRQTDDKFEFSPSTLCKVDSFNTATTLIHEGAGIGLIPDFLLEQSKSSIREIFSDYQLPINPVYALHPYNNLLPLSVSVCLASIEQQLSNLLPVKAISQ</sequence>